<dbReference type="PANTHER" id="PTHR48228">
    <property type="entry name" value="SUCCINYL-COA--D-CITRAMALATE COA-TRANSFERASE"/>
    <property type="match status" value="1"/>
</dbReference>
<evidence type="ECO:0000313" key="1">
    <source>
        <dbReference type="EMBL" id="CBW26726.1"/>
    </source>
</evidence>
<dbReference type="EMBL" id="FQ312005">
    <property type="protein sequence ID" value="CBW26726.1"/>
    <property type="molecule type" value="Genomic_DNA"/>
</dbReference>
<dbReference type="STRING" id="862908.BMS_1910"/>
<proteinExistence type="predicted"/>
<dbReference type="Gene3D" id="3.30.1540.10">
    <property type="entry name" value="formyl-coa transferase, domain 3"/>
    <property type="match status" value="1"/>
</dbReference>
<dbReference type="InterPro" id="IPR044855">
    <property type="entry name" value="CoA-Trfase_III_dom3_sf"/>
</dbReference>
<keyword evidence="2" id="KW-1185">Reference proteome</keyword>
<dbReference type="GO" id="GO:0003824">
    <property type="term" value="F:catalytic activity"/>
    <property type="evidence" value="ECO:0007669"/>
    <property type="project" value="InterPro"/>
</dbReference>
<sequence>MRVIVQSRPLENITILDFGHRLPAPLAGQILCSLGAKVIKVEDQVFKDPFCAGAFADFDPSFKQWYEQLNKNKEILRLDFKGPNIREEILELLNSADALINGLPLKIQEGLGIDEASLRKLDRPIAAIDLKASKNSKSSMHDLNALAISGVLALHVQDRSEDIVSPPFLPFAGINFGHKVATDLLALLLKVRSENATQCGVTYLLESTQEVYNIFWPKELRSKRKKFLHNGRYPCYSLYRTKDDQYVALAAVEEKFWLEFCEVFKLNIAKEERFRFEDDRVFNELSTCFKSYDATQLSKIAERHDFCLSLI</sequence>
<accession>E1X2F9</accession>
<dbReference type="HOGENOM" id="CLU_033975_5_1_7"/>
<dbReference type="KEGG" id="bmx:BMS_1910"/>
<dbReference type="Pfam" id="PF02515">
    <property type="entry name" value="CoA_transf_3"/>
    <property type="match status" value="1"/>
</dbReference>
<name>E1X2F9_HALMS</name>
<evidence type="ECO:0000313" key="2">
    <source>
        <dbReference type="Proteomes" id="UP000008963"/>
    </source>
</evidence>
<dbReference type="Gene3D" id="3.40.50.10540">
    <property type="entry name" value="Crotonobetainyl-coa:carnitine coa-transferase, domain 1"/>
    <property type="match status" value="1"/>
</dbReference>
<reference evidence="2" key="1">
    <citation type="journal article" date="2013" name="ISME J.">
        <title>A small predatory core genome in the divergent marine Bacteriovorax marinus SJ and the terrestrial Bdellovibrio bacteriovorus.</title>
        <authorList>
            <person name="Crossman L.C."/>
            <person name="Chen H."/>
            <person name="Cerdeno-Tarraga A.M."/>
            <person name="Brooks K."/>
            <person name="Quail M.A."/>
            <person name="Pineiro S.A."/>
            <person name="Hobley L."/>
            <person name="Sockett R.E."/>
            <person name="Bentley S.D."/>
            <person name="Parkhill J."/>
            <person name="Williams H.N."/>
            <person name="Stine O.C."/>
        </authorList>
    </citation>
    <scope>NUCLEOTIDE SEQUENCE [LARGE SCALE GENOMIC DNA]</scope>
    <source>
        <strain evidence="2">ATCC BAA-682 / DSM 15412 / SJ</strain>
    </source>
</reference>
<protein>
    <submittedName>
        <fullName evidence="1">CaiB/BaiF family protein</fullName>
    </submittedName>
</protein>
<dbReference type="Proteomes" id="UP000008963">
    <property type="component" value="Chromosome"/>
</dbReference>
<dbReference type="InterPro" id="IPR050509">
    <property type="entry name" value="CoA-transferase_III"/>
</dbReference>
<gene>
    <name evidence="1" type="ordered locus">BMS_1910</name>
</gene>
<dbReference type="AlphaFoldDB" id="E1X2F9"/>
<dbReference type="PATRIC" id="fig|862908.3.peg.1811"/>
<dbReference type="PANTHER" id="PTHR48228:SF5">
    <property type="entry name" value="ALPHA-METHYLACYL-COA RACEMASE"/>
    <property type="match status" value="1"/>
</dbReference>
<dbReference type="eggNOG" id="COG1804">
    <property type="taxonomic scope" value="Bacteria"/>
</dbReference>
<organism evidence="1 2">
    <name type="scientific">Halobacteriovorax marinus (strain ATCC BAA-682 / DSM 15412 / SJ)</name>
    <name type="common">Bacteriovorax marinus</name>
    <dbReference type="NCBI Taxonomy" id="862908"/>
    <lineage>
        <taxon>Bacteria</taxon>
        <taxon>Pseudomonadati</taxon>
        <taxon>Bdellovibrionota</taxon>
        <taxon>Bacteriovoracia</taxon>
        <taxon>Bacteriovoracales</taxon>
        <taxon>Halobacteriovoraceae</taxon>
        <taxon>Halobacteriovorax</taxon>
    </lineage>
</organism>
<dbReference type="InterPro" id="IPR003673">
    <property type="entry name" value="CoA-Trfase_fam_III"/>
</dbReference>
<dbReference type="SUPFAM" id="SSF89796">
    <property type="entry name" value="CoA-transferase family III (CaiB/BaiF)"/>
    <property type="match status" value="1"/>
</dbReference>
<dbReference type="InterPro" id="IPR023606">
    <property type="entry name" value="CoA-Trfase_III_dom_1_sf"/>
</dbReference>